<reference evidence="1 2" key="1">
    <citation type="submission" date="2018-05" db="EMBL/GenBank/DDBJ databases">
        <title>Chitinophaga sp. K3CV102501T nov., isolated from isolated from a monsoon evergreen broad-leaved forest soil.</title>
        <authorList>
            <person name="Lv Y."/>
        </authorList>
    </citation>
    <scope>NUCLEOTIDE SEQUENCE [LARGE SCALE GENOMIC DNA]</scope>
    <source>
        <strain evidence="1 2">GDMCC 1.1325</strain>
    </source>
</reference>
<evidence type="ECO:0000313" key="2">
    <source>
        <dbReference type="Proteomes" id="UP000253410"/>
    </source>
</evidence>
<keyword evidence="2" id="KW-1185">Reference proteome</keyword>
<accession>A0A365XYX1</accession>
<organism evidence="1 2">
    <name type="scientific">Chitinophaga flava</name>
    <dbReference type="NCBI Taxonomy" id="2259036"/>
    <lineage>
        <taxon>Bacteria</taxon>
        <taxon>Pseudomonadati</taxon>
        <taxon>Bacteroidota</taxon>
        <taxon>Chitinophagia</taxon>
        <taxon>Chitinophagales</taxon>
        <taxon>Chitinophagaceae</taxon>
        <taxon>Chitinophaga</taxon>
    </lineage>
</organism>
<name>A0A365XYX1_9BACT</name>
<dbReference type="Proteomes" id="UP000253410">
    <property type="component" value="Unassembled WGS sequence"/>
</dbReference>
<proteinExistence type="predicted"/>
<sequence>MLSLSPVNNGQPGHANTTTIPAITARRLFVTYFYFGGYCPAATWLGREIIIYNPDTTRTITVTLEKKTYNGSVLVSTVYLNVVLPPQTPHDLGCTADFPIGTYYVYQQVAET</sequence>
<evidence type="ECO:0000313" key="1">
    <source>
        <dbReference type="EMBL" id="RBL91191.1"/>
    </source>
</evidence>
<comment type="caution">
    <text evidence="1">The sequence shown here is derived from an EMBL/GenBank/DDBJ whole genome shotgun (WGS) entry which is preliminary data.</text>
</comment>
<protein>
    <submittedName>
        <fullName evidence="1">Uncharacterized protein</fullName>
    </submittedName>
</protein>
<gene>
    <name evidence="1" type="ORF">DF182_00775</name>
</gene>
<dbReference type="EMBL" id="QFFJ01000001">
    <property type="protein sequence ID" value="RBL91191.1"/>
    <property type="molecule type" value="Genomic_DNA"/>
</dbReference>
<dbReference type="AlphaFoldDB" id="A0A365XYX1"/>